<dbReference type="PIRSF" id="PIRSF006493">
    <property type="entry name" value="Prok_Ku"/>
    <property type="match status" value="1"/>
</dbReference>
<dbReference type="InterPro" id="IPR006164">
    <property type="entry name" value="DNA_bd_Ku70/Ku80"/>
</dbReference>
<dbReference type="EMBL" id="JAAXOW010000002">
    <property type="protein sequence ID" value="NKX93034.1"/>
    <property type="molecule type" value="Genomic_DNA"/>
</dbReference>
<reference evidence="6 7" key="1">
    <citation type="submission" date="2020-04" db="EMBL/GenBank/DDBJ databases">
        <title>MicrobeNet Type strains.</title>
        <authorList>
            <person name="Nicholson A.C."/>
        </authorList>
    </citation>
    <scope>NUCLEOTIDE SEQUENCE [LARGE SCALE GENOMIC DNA]</scope>
    <source>
        <strain evidence="6 7">ATCC BAA-789</strain>
    </source>
</reference>
<dbReference type="CDD" id="cd00789">
    <property type="entry name" value="KU_like"/>
    <property type="match status" value="1"/>
</dbReference>
<keyword evidence="3" id="KW-0227">DNA damage</keyword>
<organism evidence="6 7">
    <name type="scientific">Sanguibacter hominis ATCC BAA-789</name>
    <dbReference type="NCBI Taxonomy" id="1312740"/>
    <lineage>
        <taxon>Bacteria</taxon>
        <taxon>Bacillati</taxon>
        <taxon>Actinomycetota</taxon>
        <taxon>Actinomycetes</taxon>
        <taxon>Micrococcales</taxon>
        <taxon>Sanguibacteraceae</taxon>
        <taxon>Sanguibacter</taxon>
    </lineage>
</organism>
<comment type="similarity">
    <text evidence="3">Belongs to the prokaryotic Ku family.</text>
</comment>
<dbReference type="SUPFAM" id="SSF100939">
    <property type="entry name" value="SPOC domain-like"/>
    <property type="match status" value="1"/>
</dbReference>
<evidence type="ECO:0000256" key="2">
    <source>
        <dbReference type="ARBA" id="ARBA00023172"/>
    </source>
</evidence>
<gene>
    <name evidence="3" type="primary">ku</name>
    <name evidence="6" type="ORF">HF995_07055</name>
</gene>
<evidence type="ECO:0000256" key="3">
    <source>
        <dbReference type="HAMAP-Rule" id="MF_01875"/>
    </source>
</evidence>
<dbReference type="InterPro" id="IPR016194">
    <property type="entry name" value="SPOC-like_C_dom_sf"/>
</dbReference>
<dbReference type="PANTHER" id="PTHR41251">
    <property type="entry name" value="NON-HOMOLOGOUS END JOINING PROTEIN KU"/>
    <property type="match status" value="1"/>
</dbReference>
<feature type="region of interest" description="Disordered" evidence="4">
    <location>
        <begin position="228"/>
        <end position="247"/>
    </location>
</feature>
<evidence type="ECO:0000313" key="7">
    <source>
        <dbReference type="Proteomes" id="UP000774283"/>
    </source>
</evidence>
<sequence>MRSVWKGAISFGLVNVPVRLFSALEEHDVPLHQVHDADGGRIRYQRRCEVCGEVVDFQHIDKAFDDGEKTVVVTKEDLASLPSEHSREIEVVEFVPSDQIDPILLDRTYYLEADPKTRKPYALLLKTLQASELTAITRFAMRQKTRLAALRARGDILTLQTLLWADEVRSPDELEGGAGAKVTPQELKMSASLVESYAGDFHPEQYTDDYQAELRKLIDAKLEKGEALDTEATFGTPAEGDEEGGGTVVSLMDALKRSVEEARRRSG</sequence>
<dbReference type="InterPro" id="IPR009187">
    <property type="entry name" value="Prok_Ku"/>
</dbReference>
<keyword evidence="2 3" id="KW-0233">DNA recombination</keyword>
<dbReference type="NCBIfam" id="TIGR02772">
    <property type="entry name" value="Ku_bact"/>
    <property type="match status" value="1"/>
</dbReference>
<feature type="domain" description="Ku" evidence="5">
    <location>
        <begin position="52"/>
        <end position="179"/>
    </location>
</feature>
<dbReference type="SMART" id="SM00559">
    <property type="entry name" value="Ku78"/>
    <property type="match status" value="1"/>
</dbReference>
<dbReference type="HAMAP" id="MF_01875">
    <property type="entry name" value="Prokaryotic_Ku"/>
    <property type="match status" value="1"/>
</dbReference>
<evidence type="ECO:0000256" key="4">
    <source>
        <dbReference type="SAM" id="MobiDB-lite"/>
    </source>
</evidence>
<evidence type="ECO:0000313" key="6">
    <source>
        <dbReference type="EMBL" id="NKX93034.1"/>
    </source>
</evidence>
<keyword evidence="3" id="KW-0234">DNA repair</keyword>
<dbReference type="GO" id="GO:0003690">
    <property type="term" value="F:double-stranded DNA binding"/>
    <property type="evidence" value="ECO:0007669"/>
    <property type="project" value="UniProtKB-UniRule"/>
</dbReference>
<dbReference type="GO" id="GO:0006310">
    <property type="term" value="P:DNA recombination"/>
    <property type="evidence" value="ECO:0007669"/>
    <property type="project" value="UniProtKB-KW"/>
</dbReference>
<dbReference type="PANTHER" id="PTHR41251:SF1">
    <property type="entry name" value="NON-HOMOLOGOUS END JOINING PROTEIN KU"/>
    <property type="match status" value="1"/>
</dbReference>
<name>A0A9X5IRL0_9MICO</name>
<comment type="subunit">
    <text evidence="3">Homodimer. Interacts with LigD.</text>
</comment>
<evidence type="ECO:0000256" key="1">
    <source>
        <dbReference type="ARBA" id="ARBA00023125"/>
    </source>
</evidence>
<dbReference type="RefSeq" id="WP_168447123.1">
    <property type="nucleotide sequence ID" value="NZ_JAAXOW010000002.1"/>
</dbReference>
<keyword evidence="1 3" id="KW-0238">DNA-binding</keyword>
<dbReference type="Gene3D" id="2.40.290.10">
    <property type="match status" value="1"/>
</dbReference>
<accession>A0A9X5IRL0</accession>
<dbReference type="FunFam" id="2.40.290.10:FF:000004">
    <property type="entry name" value="Non-homologous end joining protein Ku"/>
    <property type="match status" value="1"/>
</dbReference>
<dbReference type="AlphaFoldDB" id="A0A9X5IRL0"/>
<dbReference type="GO" id="GO:0006303">
    <property type="term" value="P:double-strand break repair via nonhomologous end joining"/>
    <property type="evidence" value="ECO:0007669"/>
    <property type="project" value="UniProtKB-UniRule"/>
</dbReference>
<comment type="function">
    <text evidence="3">With LigD forms a non-homologous end joining (NHEJ) DNA repair enzyme, which repairs dsDNA breaks with reduced fidelity. Binds linear dsDNA with 5'- and 3'- overhangs but not closed circular dsDNA nor ssDNA. Recruits and stimulates the ligase activity of LigD.</text>
</comment>
<proteinExistence type="inferred from homology"/>
<evidence type="ECO:0000259" key="5">
    <source>
        <dbReference type="SMART" id="SM00559"/>
    </source>
</evidence>
<dbReference type="Proteomes" id="UP000774283">
    <property type="component" value="Unassembled WGS sequence"/>
</dbReference>
<dbReference type="Pfam" id="PF02735">
    <property type="entry name" value="Ku"/>
    <property type="match status" value="1"/>
</dbReference>
<protein>
    <recommendedName>
        <fullName evidence="3">Non-homologous end joining protein Ku</fullName>
    </recommendedName>
</protein>
<keyword evidence="7" id="KW-1185">Reference proteome</keyword>
<comment type="caution">
    <text evidence="6">The sequence shown here is derived from an EMBL/GenBank/DDBJ whole genome shotgun (WGS) entry which is preliminary data.</text>
</comment>